<keyword evidence="4" id="KW-0804">Transcription</keyword>
<dbReference type="GO" id="GO:0000981">
    <property type="term" value="F:DNA-binding transcription factor activity, RNA polymerase II-specific"/>
    <property type="evidence" value="ECO:0007669"/>
    <property type="project" value="InterPro"/>
</dbReference>
<gene>
    <name evidence="8" type="ORF">PV06_00619</name>
</gene>
<evidence type="ECO:0000256" key="4">
    <source>
        <dbReference type="ARBA" id="ARBA00023163"/>
    </source>
</evidence>
<dbReference type="GO" id="GO:0008270">
    <property type="term" value="F:zinc ion binding"/>
    <property type="evidence" value="ECO:0007669"/>
    <property type="project" value="InterPro"/>
</dbReference>
<dbReference type="PANTHER" id="PTHR46910">
    <property type="entry name" value="TRANSCRIPTION FACTOR PDR1"/>
    <property type="match status" value="1"/>
</dbReference>
<dbReference type="SMART" id="SM00066">
    <property type="entry name" value="GAL4"/>
    <property type="match status" value="1"/>
</dbReference>
<dbReference type="CDD" id="cd12148">
    <property type="entry name" value="fungal_TF_MHR"/>
    <property type="match status" value="1"/>
</dbReference>
<dbReference type="HOGENOM" id="CLU_016058_0_0_1"/>
<keyword evidence="3" id="KW-0238">DNA-binding</keyword>
<evidence type="ECO:0000256" key="5">
    <source>
        <dbReference type="ARBA" id="ARBA00023242"/>
    </source>
</evidence>
<organism evidence="8 9">
    <name type="scientific">Exophiala oligosperma</name>
    <dbReference type="NCBI Taxonomy" id="215243"/>
    <lineage>
        <taxon>Eukaryota</taxon>
        <taxon>Fungi</taxon>
        <taxon>Dikarya</taxon>
        <taxon>Ascomycota</taxon>
        <taxon>Pezizomycotina</taxon>
        <taxon>Eurotiomycetes</taxon>
        <taxon>Chaetothyriomycetidae</taxon>
        <taxon>Chaetothyriales</taxon>
        <taxon>Herpotrichiellaceae</taxon>
        <taxon>Exophiala</taxon>
    </lineage>
</organism>
<keyword evidence="5" id="KW-0539">Nucleus</keyword>
<evidence type="ECO:0000256" key="2">
    <source>
        <dbReference type="ARBA" id="ARBA00023015"/>
    </source>
</evidence>
<dbReference type="Proteomes" id="UP000053342">
    <property type="component" value="Unassembled WGS sequence"/>
</dbReference>
<dbReference type="InterPro" id="IPR036864">
    <property type="entry name" value="Zn2-C6_fun-type_DNA-bd_sf"/>
</dbReference>
<dbReference type="GeneID" id="27352693"/>
<name>A0A0D2DY21_9EURO</name>
<dbReference type="SUPFAM" id="SSF57701">
    <property type="entry name" value="Zn2/Cys6 DNA-binding domain"/>
    <property type="match status" value="1"/>
</dbReference>
<dbReference type="GO" id="GO:0006351">
    <property type="term" value="P:DNA-templated transcription"/>
    <property type="evidence" value="ECO:0007669"/>
    <property type="project" value="InterPro"/>
</dbReference>
<dbReference type="GO" id="GO:0003677">
    <property type="term" value="F:DNA binding"/>
    <property type="evidence" value="ECO:0007669"/>
    <property type="project" value="UniProtKB-KW"/>
</dbReference>
<keyword evidence="1" id="KW-0479">Metal-binding</keyword>
<dbReference type="InterPro" id="IPR050987">
    <property type="entry name" value="AtrR-like"/>
</dbReference>
<dbReference type="EMBL" id="KN847332">
    <property type="protein sequence ID" value="KIW47973.1"/>
    <property type="molecule type" value="Genomic_DNA"/>
</dbReference>
<proteinExistence type="predicted"/>
<dbReference type="PROSITE" id="PS00463">
    <property type="entry name" value="ZN2_CY6_FUNGAL_1"/>
    <property type="match status" value="1"/>
</dbReference>
<dbReference type="PANTHER" id="PTHR46910:SF25">
    <property type="entry name" value="ABC-TRANSPORTER-REGULATING TRANSCRIPTION FACTOR"/>
    <property type="match status" value="1"/>
</dbReference>
<feature type="region of interest" description="Disordered" evidence="6">
    <location>
        <begin position="82"/>
        <end position="123"/>
    </location>
</feature>
<evidence type="ECO:0000256" key="3">
    <source>
        <dbReference type="ARBA" id="ARBA00023125"/>
    </source>
</evidence>
<accession>A0A0D2DY21</accession>
<dbReference type="VEuPathDB" id="FungiDB:PV06_00619"/>
<keyword evidence="2" id="KW-0805">Transcription regulation</keyword>
<dbReference type="PROSITE" id="PS50048">
    <property type="entry name" value="ZN2_CY6_FUNGAL_2"/>
    <property type="match status" value="1"/>
</dbReference>
<evidence type="ECO:0000259" key="7">
    <source>
        <dbReference type="PROSITE" id="PS50048"/>
    </source>
</evidence>
<feature type="region of interest" description="Disordered" evidence="6">
    <location>
        <begin position="139"/>
        <end position="175"/>
    </location>
</feature>
<dbReference type="STRING" id="215243.A0A0D2DY21"/>
<dbReference type="Pfam" id="PF04082">
    <property type="entry name" value="Fungal_trans"/>
    <property type="match status" value="1"/>
</dbReference>
<protein>
    <recommendedName>
        <fullName evidence="7">Zn(2)-C6 fungal-type domain-containing protein</fullName>
    </recommendedName>
</protein>
<reference evidence="8 9" key="1">
    <citation type="submission" date="2015-01" db="EMBL/GenBank/DDBJ databases">
        <title>The Genome Sequence of Exophiala oligosperma CBS72588.</title>
        <authorList>
            <consortium name="The Broad Institute Genomics Platform"/>
            <person name="Cuomo C."/>
            <person name="de Hoog S."/>
            <person name="Gorbushina A."/>
            <person name="Stielow B."/>
            <person name="Teixiera M."/>
            <person name="Abouelleil A."/>
            <person name="Chapman S.B."/>
            <person name="Priest M."/>
            <person name="Young S.K."/>
            <person name="Wortman J."/>
            <person name="Nusbaum C."/>
            <person name="Birren B."/>
        </authorList>
    </citation>
    <scope>NUCLEOTIDE SEQUENCE [LARGE SCALE GENOMIC DNA]</scope>
    <source>
        <strain evidence="8 9">CBS 72588</strain>
    </source>
</reference>
<keyword evidence="9" id="KW-1185">Reference proteome</keyword>
<dbReference type="RefSeq" id="XP_016268189.1">
    <property type="nucleotide sequence ID" value="XM_016401136.1"/>
</dbReference>
<feature type="domain" description="Zn(2)-C6 fungal-type" evidence="7">
    <location>
        <begin position="23"/>
        <end position="52"/>
    </location>
</feature>
<evidence type="ECO:0000256" key="1">
    <source>
        <dbReference type="ARBA" id="ARBA00022723"/>
    </source>
</evidence>
<dbReference type="Gene3D" id="4.10.240.10">
    <property type="entry name" value="Zn(2)-C6 fungal-type DNA-binding domain"/>
    <property type="match status" value="1"/>
</dbReference>
<evidence type="ECO:0000313" key="8">
    <source>
        <dbReference type="EMBL" id="KIW47973.1"/>
    </source>
</evidence>
<dbReference type="AlphaFoldDB" id="A0A0D2DY21"/>
<dbReference type="SMART" id="SM00906">
    <property type="entry name" value="Fungal_trans"/>
    <property type="match status" value="1"/>
</dbReference>
<evidence type="ECO:0000256" key="6">
    <source>
        <dbReference type="SAM" id="MobiDB-lite"/>
    </source>
</evidence>
<dbReference type="InterPro" id="IPR001138">
    <property type="entry name" value="Zn2Cys6_DnaBD"/>
</dbReference>
<evidence type="ECO:0000313" key="9">
    <source>
        <dbReference type="Proteomes" id="UP000053342"/>
    </source>
</evidence>
<dbReference type="OrthoDB" id="39175at2759"/>
<dbReference type="Pfam" id="PF00172">
    <property type="entry name" value="Zn_clus"/>
    <property type="match status" value="1"/>
</dbReference>
<dbReference type="CDD" id="cd00067">
    <property type="entry name" value="GAL4"/>
    <property type="match status" value="1"/>
</dbReference>
<sequence length="745" mass="83189">MSSQQRSKEADSANGVKRKRWLACDYCREKKVRCDGANPCSYCVKHGQYCRTSPRRRVKDKSLDSEMMAQRLARLEAILQSSAHSSPEGSNGQMPPMTTITNQPRRESSFSSSIVQPHVPTNLSSRDELHQAYSSAGTVDFSAGQENGDHSAQSQETLPAHPPIRPGDNSSDACKQSVLPSFVDDIPGSFSDHGDEEQEGSSVYSAETYLEYQGPRSFLSICSQPGMHWVAERVKSLGFQKSATRFTRDMTRRLKLTKKLSTQRAPDPDEEMAFKYARAFFDSGYEATFGIVQRPWFEARLRMHFTSLKHDDDDASWYALRNIIFASGCRLLMSVSSTLVESSRASWPYFENALAVHTELLFLPSSIVGVQALVLMAYYTEGVGSPLLQFMLCADALRLACAKGLHRQPARSWNLPEHEVNHRSWIFWSIYCLDKHISSRSGRPSIIDDEEINCQIPTSGASYCLMNFPARLVLVDLHQLCSFVGKSLSSARAFRRNPTELLQMVTFLDEKARVHGEAVERVLSMKSALDPSSLPADLSLKVALALHFTYYGLLFDIHTTLTYPWSRGIISLRQHPSFRDQVERSYSIVAKTSRDVILASRHIPLDAACPFLLAYYIPIYALINLFIHILQAPNHPSAESDLLLMELGASHFIRLELATESQISTPFVRDLSQMARSVVERAKSAGGSQSAYDLSDLQQAVVPGIPGPDPGNTALKQTEFLYEDGLNEVCEPKHDSGNSRPVSSF</sequence>
<dbReference type="InterPro" id="IPR007219">
    <property type="entry name" value="XnlR_reg_dom"/>
</dbReference>